<evidence type="ECO:0000313" key="2">
    <source>
        <dbReference type="EMBL" id="MCF4100636.1"/>
    </source>
</evidence>
<dbReference type="RefSeq" id="WP_236132775.1">
    <property type="nucleotide sequence ID" value="NZ_JAKGTH010000006.1"/>
</dbReference>
<evidence type="ECO:0000313" key="3">
    <source>
        <dbReference type="Proteomes" id="UP001179363"/>
    </source>
</evidence>
<keyword evidence="3" id="KW-1185">Reference proteome</keyword>
<reference evidence="2" key="1">
    <citation type="submission" date="2022-01" db="EMBL/GenBank/DDBJ databases">
        <title>Gillisia lutea sp. nov., isolated from marine plastic residues from the Malvarosa beach (Valencia, Spain).</title>
        <authorList>
            <person name="Vidal-Verdu A."/>
            <person name="Molina-Menor E."/>
            <person name="Satari L."/>
            <person name="Pascual J."/>
            <person name="Pereto J."/>
            <person name="Porcar M."/>
        </authorList>
    </citation>
    <scope>NUCLEOTIDE SEQUENCE</scope>
    <source>
        <strain evidence="2">M10.2A</strain>
    </source>
</reference>
<evidence type="ECO:0000256" key="1">
    <source>
        <dbReference type="SAM" id="Phobius"/>
    </source>
</evidence>
<feature type="transmembrane region" description="Helical" evidence="1">
    <location>
        <begin position="43"/>
        <end position="65"/>
    </location>
</feature>
<organism evidence="2 3">
    <name type="scientific">Gillisia lutea</name>
    <dbReference type="NCBI Taxonomy" id="2909668"/>
    <lineage>
        <taxon>Bacteria</taxon>
        <taxon>Pseudomonadati</taxon>
        <taxon>Bacteroidota</taxon>
        <taxon>Flavobacteriia</taxon>
        <taxon>Flavobacteriales</taxon>
        <taxon>Flavobacteriaceae</taxon>
        <taxon>Gillisia</taxon>
    </lineage>
</organism>
<keyword evidence="1" id="KW-1133">Transmembrane helix</keyword>
<accession>A0ABS9EGQ0</accession>
<dbReference type="Pfam" id="PF07332">
    <property type="entry name" value="Phage_holin_3_6"/>
    <property type="match status" value="1"/>
</dbReference>
<protein>
    <submittedName>
        <fullName evidence="2">Phage holin family protein</fullName>
    </submittedName>
</protein>
<feature type="transmembrane region" description="Helical" evidence="1">
    <location>
        <begin position="77"/>
        <end position="97"/>
    </location>
</feature>
<name>A0ABS9EGQ0_9FLAO</name>
<dbReference type="Proteomes" id="UP001179363">
    <property type="component" value="Unassembled WGS sequence"/>
</dbReference>
<gene>
    <name evidence="2" type="ORF">L1I30_03055</name>
</gene>
<comment type="caution">
    <text evidence="2">The sequence shown here is derived from an EMBL/GenBank/DDBJ whole genome shotgun (WGS) entry which is preliminary data.</text>
</comment>
<proteinExistence type="predicted"/>
<keyword evidence="1" id="KW-0472">Membrane</keyword>
<keyword evidence="1" id="KW-0812">Transmembrane</keyword>
<dbReference type="EMBL" id="JAKGTH010000006">
    <property type="protein sequence ID" value="MCF4100636.1"/>
    <property type="molecule type" value="Genomic_DNA"/>
</dbReference>
<sequence>MAFEKLTNSIHDLDENIRAFVTSSAEYYKLDLYKKIIKGAISLVNMMLIGFVALIALFFLSIAVALSIGQAMGQASAGFYIVGGFYIVIFALIWIFGKKYVEKIIILKSSRTFFND</sequence>
<dbReference type="InterPro" id="IPR009937">
    <property type="entry name" value="Phage_holin_3_6"/>
</dbReference>